<organism evidence="1 2">
    <name type="scientific">Liparis tanakae</name>
    <name type="common">Tanaka's snailfish</name>
    <dbReference type="NCBI Taxonomy" id="230148"/>
    <lineage>
        <taxon>Eukaryota</taxon>
        <taxon>Metazoa</taxon>
        <taxon>Chordata</taxon>
        <taxon>Craniata</taxon>
        <taxon>Vertebrata</taxon>
        <taxon>Euteleostomi</taxon>
        <taxon>Actinopterygii</taxon>
        <taxon>Neopterygii</taxon>
        <taxon>Teleostei</taxon>
        <taxon>Neoteleostei</taxon>
        <taxon>Acanthomorphata</taxon>
        <taxon>Eupercaria</taxon>
        <taxon>Perciformes</taxon>
        <taxon>Cottioidei</taxon>
        <taxon>Cottales</taxon>
        <taxon>Liparidae</taxon>
        <taxon>Liparis</taxon>
    </lineage>
</organism>
<comment type="caution">
    <text evidence="1">The sequence shown here is derived from an EMBL/GenBank/DDBJ whole genome shotgun (WGS) entry which is preliminary data.</text>
</comment>
<sequence>MLLRFPLYVGEHVSQQLLGPRRVPREQRHRLGVLRVREQLEGRSLRRPVLRGRLRLPRPRPLPGQELRLQGRVARSRLPRLGAGQLVLLGPGGVRRGRAGEGLPQGRGGAGRHVGHRRLRLQRLRLPHGQSVSALSPRGIHTFFWGVRVRINIVSQV</sequence>
<keyword evidence="2" id="KW-1185">Reference proteome</keyword>
<dbReference type="Proteomes" id="UP000314294">
    <property type="component" value="Unassembled WGS sequence"/>
</dbReference>
<dbReference type="EMBL" id="SRLO01001156">
    <property type="protein sequence ID" value="TNN40827.1"/>
    <property type="molecule type" value="Genomic_DNA"/>
</dbReference>
<gene>
    <name evidence="1" type="ORF">EYF80_049000</name>
</gene>
<reference evidence="1 2" key="1">
    <citation type="submission" date="2019-03" db="EMBL/GenBank/DDBJ databases">
        <title>First draft genome of Liparis tanakae, snailfish: a comprehensive survey of snailfish specific genes.</title>
        <authorList>
            <person name="Kim W."/>
            <person name="Song I."/>
            <person name="Jeong J.-H."/>
            <person name="Kim D."/>
            <person name="Kim S."/>
            <person name="Ryu S."/>
            <person name="Song J.Y."/>
            <person name="Lee S.K."/>
        </authorList>
    </citation>
    <scope>NUCLEOTIDE SEQUENCE [LARGE SCALE GENOMIC DNA]</scope>
    <source>
        <tissue evidence="1">Muscle</tissue>
    </source>
</reference>
<proteinExistence type="predicted"/>
<evidence type="ECO:0000313" key="2">
    <source>
        <dbReference type="Proteomes" id="UP000314294"/>
    </source>
</evidence>
<protein>
    <submittedName>
        <fullName evidence="1">Uncharacterized protein</fullName>
    </submittedName>
</protein>
<evidence type="ECO:0000313" key="1">
    <source>
        <dbReference type="EMBL" id="TNN40827.1"/>
    </source>
</evidence>
<dbReference type="AlphaFoldDB" id="A0A4Z2FHV7"/>
<name>A0A4Z2FHV7_9TELE</name>
<accession>A0A4Z2FHV7</accession>